<evidence type="ECO:0000256" key="7">
    <source>
        <dbReference type="ARBA" id="ARBA00023180"/>
    </source>
</evidence>
<dbReference type="EMBL" id="ML987207">
    <property type="protein sequence ID" value="KAF2242717.1"/>
    <property type="molecule type" value="Genomic_DNA"/>
</dbReference>
<dbReference type="GO" id="GO:0036374">
    <property type="term" value="F:glutathione hydrolase activity"/>
    <property type="evidence" value="ECO:0007669"/>
    <property type="project" value="UniProtKB-UniRule"/>
</dbReference>
<keyword evidence="7" id="KW-0325">Glycoprotein</keyword>
<evidence type="ECO:0000313" key="15">
    <source>
        <dbReference type="Proteomes" id="UP000800094"/>
    </source>
</evidence>
<evidence type="ECO:0000256" key="3">
    <source>
        <dbReference type="ARBA" id="ARBA00009381"/>
    </source>
</evidence>
<dbReference type="Pfam" id="PF01019">
    <property type="entry name" value="G_glu_transpept"/>
    <property type="match status" value="1"/>
</dbReference>
<dbReference type="PANTHER" id="PTHR11686:SF62">
    <property type="entry name" value="GLUTATHIONE HYDROLASE"/>
    <property type="match status" value="1"/>
</dbReference>
<dbReference type="InterPro" id="IPR029055">
    <property type="entry name" value="Ntn_hydrolases_N"/>
</dbReference>
<dbReference type="GO" id="GO:0103068">
    <property type="term" value="F:leukotriene C4 gamma-glutamyl transferase activity"/>
    <property type="evidence" value="ECO:0007669"/>
    <property type="project" value="UniProtKB-EC"/>
</dbReference>
<feature type="signal peptide" evidence="13">
    <location>
        <begin position="1"/>
        <end position="18"/>
    </location>
</feature>
<comment type="function">
    <text evidence="12">Cleaves the gamma-glutamyl peptide bond of glutathione and glutathione conjugates.</text>
</comment>
<comment type="pathway">
    <text evidence="12">Sulfur metabolism; glutathione metabolism.</text>
</comment>
<feature type="active site" description="Nucleophile" evidence="10">
    <location>
        <position position="414"/>
    </location>
</feature>
<dbReference type="GeneID" id="54580571"/>
<dbReference type="InterPro" id="IPR000101">
    <property type="entry name" value="GGT_peptidase"/>
</dbReference>
<keyword evidence="4" id="KW-0645">Protease</keyword>
<name>A0A6A6HXF9_9PLEO</name>
<protein>
    <recommendedName>
        <fullName evidence="12">Glutathione hydrolase</fullName>
        <ecNumber evidence="12">2.3.2.2</ecNumber>
        <ecNumber evidence="12">3.4.19.13</ecNumber>
    </recommendedName>
    <alternativeName>
        <fullName evidence="12">Gamma-glutamyltransferase</fullName>
    </alternativeName>
    <alternativeName>
        <fullName evidence="12">Gamma-glutamyltranspeptidase</fullName>
    </alternativeName>
</protein>
<dbReference type="PANTHER" id="PTHR11686">
    <property type="entry name" value="GAMMA GLUTAMYL TRANSPEPTIDASE"/>
    <property type="match status" value="1"/>
</dbReference>
<feature type="binding site" evidence="11">
    <location>
        <position position="456"/>
    </location>
    <ligand>
        <name>L-glutamate</name>
        <dbReference type="ChEBI" id="CHEBI:29985"/>
    </ligand>
</feature>
<evidence type="ECO:0000256" key="2">
    <source>
        <dbReference type="ARBA" id="ARBA00001089"/>
    </source>
</evidence>
<dbReference type="Gene3D" id="3.60.20.40">
    <property type="match status" value="1"/>
</dbReference>
<evidence type="ECO:0000256" key="4">
    <source>
        <dbReference type="ARBA" id="ARBA00022670"/>
    </source>
</evidence>
<dbReference type="InterPro" id="IPR043138">
    <property type="entry name" value="GGT_lsub"/>
</dbReference>
<keyword evidence="13" id="KW-0732">Signal</keyword>
<dbReference type="RefSeq" id="XP_033677721.1">
    <property type="nucleotide sequence ID" value="XM_033827241.1"/>
</dbReference>
<reference evidence="14" key="1">
    <citation type="journal article" date="2020" name="Stud. Mycol.">
        <title>101 Dothideomycetes genomes: a test case for predicting lifestyles and emergence of pathogens.</title>
        <authorList>
            <person name="Haridas S."/>
            <person name="Albert R."/>
            <person name="Binder M."/>
            <person name="Bloem J."/>
            <person name="Labutti K."/>
            <person name="Salamov A."/>
            <person name="Andreopoulos B."/>
            <person name="Baker S."/>
            <person name="Barry K."/>
            <person name="Bills G."/>
            <person name="Bluhm B."/>
            <person name="Cannon C."/>
            <person name="Castanera R."/>
            <person name="Culley D."/>
            <person name="Daum C."/>
            <person name="Ezra D."/>
            <person name="Gonzalez J."/>
            <person name="Henrissat B."/>
            <person name="Kuo A."/>
            <person name="Liang C."/>
            <person name="Lipzen A."/>
            <person name="Lutzoni F."/>
            <person name="Magnuson J."/>
            <person name="Mondo S."/>
            <person name="Nolan M."/>
            <person name="Ohm R."/>
            <person name="Pangilinan J."/>
            <person name="Park H.-J."/>
            <person name="Ramirez L."/>
            <person name="Alfaro M."/>
            <person name="Sun H."/>
            <person name="Tritt A."/>
            <person name="Yoshinaga Y."/>
            <person name="Zwiers L.-H."/>
            <person name="Turgeon B."/>
            <person name="Goodwin S."/>
            <person name="Spatafora J."/>
            <person name="Crous P."/>
            <person name="Grigoriev I."/>
        </authorList>
    </citation>
    <scope>NUCLEOTIDE SEQUENCE</scope>
    <source>
        <strain evidence="14">CBS 122368</strain>
    </source>
</reference>
<dbReference type="GO" id="GO:0006751">
    <property type="term" value="P:glutathione catabolic process"/>
    <property type="evidence" value="ECO:0007669"/>
    <property type="project" value="UniProtKB-UniRule"/>
</dbReference>
<comment type="catalytic activity">
    <reaction evidence="1 12">
        <text>an S-substituted glutathione + H2O = an S-substituted L-cysteinylglycine + L-glutamate</text>
        <dbReference type="Rhea" id="RHEA:59468"/>
        <dbReference type="ChEBI" id="CHEBI:15377"/>
        <dbReference type="ChEBI" id="CHEBI:29985"/>
        <dbReference type="ChEBI" id="CHEBI:90779"/>
        <dbReference type="ChEBI" id="CHEBI:143103"/>
        <dbReference type="EC" id="3.4.19.13"/>
    </reaction>
</comment>
<feature type="binding site" evidence="11">
    <location>
        <begin position="432"/>
        <end position="434"/>
    </location>
    <ligand>
        <name>L-glutamate</name>
        <dbReference type="ChEBI" id="CHEBI:29985"/>
    </ligand>
</feature>
<evidence type="ECO:0000256" key="9">
    <source>
        <dbReference type="ARBA" id="ARBA00047417"/>
    </source>
</evidence>
<evidence type="ECO:0000256" key="13">
    <source>
        <dbReference type="SAM" id="SignalP"/>
    </source>
</evidence>
<comment type="similarity">
    <text evidence="3">Belongs to the gamma-glutamyltransferase family.</text>
</comment>
<dbReference type="EC" id="2.3.2.2" evidence="12"/>
<evidence type="ECO:0000256" key="10">
    <source>
        <dbReference type="PIRSR" id="PIRSR600101-1"/>
    </source>
</evidence>
<comment type="catalytic activity">
    <reaction evidence="9 12">
        <text>an N-terminal (5-L-glutamyl)-[peptide] + an alpha-amino acid = 5-L-glutamyl amino acid + an N-terminal L-alpha-aminoacyl-[peptide]</text>
        <dbReference type="Rhea" id="RHEA:23904"/>
        <dbReference type="Rhea" id="RHEA-COMP:9780"/>
        <dbReference type="Rhea" id="RHEA-COMP:9795"/>
        <dbReference type="ChEBI" id="CHEBI:77644"/>
        <dbReference type="ChEBI" id="CHEBI:78597"/>
        <dbReference type="ChEBI" id="CHEBI:78599"/>
        <dbReference type="ChEBI" id="CHEBI:78608"/>
        <dbReference type="EC" id="2.3.2.2"/>
    </reaction>
</comment>
<proteinExistence type="inferred from homology"/>
<feature type="binding site" evidence="11">
    <location>
        <position position="511"/>
    </location>
    <ligand>
        <name>L-glutamate</name>
        <dbReference type="ChEBI" id="CHEBI:29985"/>
    </ligand>
</feature>
<keyword evidence="5 12" id="KW-0808">Transferase</keyword>
<evidence type="ECO:0000256" key="6">
    <source>
        <dbReference type="ARBA" id="ARBA00022801"/>
    </source>
</evidence>
<dbReference type="Proteomes" id="UP000800094">
    <property type="component" value="Unassembled WGS sequence"/>
</dbReference>
<dbReference type="NCBIfam" id="TIGR00066">
    <property type="entry name" value="g_glut_trans"/>
    <property type="match status" value="1"/>
</dbReference>
<dbReference type="FunFam" id="1.10.246.130:FF:000005">
    <property type="entry name" value="Gamma-glutamyltranspeptidase 1, putative"/>
    <property type="match status" value="1"/>
</dbReference>
<gene>
    <name evidence="14" type="ORF">BU26DRAFT_510531</name>
</gene>
<comment type="catalytic activity">
    <reaction evidence="2 12">
        <text>glutathione + H2O = L-cysteinylglycine + L-glutamate</text>
        <dbReference type="Rhea" id="RHEA:28807"/>
        <dbReference type="ChEBI" id="CHEBI:15377"/>
        <dbReference type="ChEBI" id="CHEBI:29985"/>
        <dbReference type="ChEBI" id="CHEBI:57925"/>
        <dbReference type="ChEBI" id="CHEBI:61694"/>
        <dbReference type="EC" id="3.4.19.13"/>
    </reaction>
</comment>
<dbReference type="EC" id="3.4.19.13" evidence="12"/>
<feature type="chain" id="PRO_5025472568" description="Glutathione hydrolase" evidence="13">
    <location>
        <begin position="19"/>
        <end position="718"/>
    </location>
</feature>
<feature type="binding site" evidence="11">
    <location>
        <begin position="484"/>
        <end position="485"/>
    </location>
    <ligand>
        <name>L-glutamate</name>
        <dbReference type="ChEBI" id="CHEBI:29985"/>
    </ligand>
</feature>
<accession>A0A6A6HXF9</accession>
<sequence length="718" mass="76763">MDAFLAFFFSFFSPSVTGSSVVGAMAPRLYQYVTGLLALQTAFGNPIASAPCPSGTPSPPGLEAGHLGAVASESDVCSHIGIELLKQGGNAADALVGTVACVGVVGMYHSGIGGGGFMIVRAPNGTYEFIDFRETAPAAAFEDMYKDNEDASLEGGLASGVPGELRGLQHLHENYGALPWSTVLLPAVKVAREGWTVNEDLVRYMDSAISSAGENATSNFLVDDIEFAIDFAPKGRLLKLNETITRKRYADTLETIALEGPDAFYSGPIAEATIRALQSANGTMTLSDLANYTAAIRKPSTITYRDYKLTACSAPSGGEVALSVLKIMEGYSGVGDPSNINLTTHRLDESMKFAYGMRAELGDPSFLPGIDAYQTSMVSAQTAAEIRSKISDTQTFNVSYYDPKGLESLETPGTSHVVTADHTGLAISLTTTVNLLFGSKLVVPETGVIMNNEMNDFSIPGTTNAFGYIPSPANYVRPGKRPLSSISPVIVEHLNSTLADAFYIAVGAAGGSRIITATIQNIMHLLDGGMTTAEALAMPRIHDQLVPAQVSFEYAFDNATTAFLSELGANVTWVAPGQSTAQGLRRLEDGMFEAAGEPRQSNSAGNAKHLECTASLRLATREHSQTRVWYPIRSVTQNTMMRRDRHKASRASKQQVNCITFLTRSRARRMTNAQHAINTGEKCHQRQTNPCSKETQYAHMPPLSIKAANAAPSHHSQA</sequence>
<evidence type="ECO:0000313" key="14">
    <source>
        <dbReference type="EMBL" id="KAF2242717.1"/>
    </source>
</evidence>
<feature type="binding site" evidence="11">
    <location>
        <position position="133"/>
    </location>
    <ligand>
        <name>L-glutamate</name>
        <dbReference type="ChEBI" id="CHEBI:29985"/>
    </ligand>
</feature>
<keyword evidence="6 12" id="KW-0378">Hydrolase</keyword>
<dbReference type="AlphaFoldDB" id="A0A6A6HXF9"/>
<dbReference type="GO" id="GO:0005886">
    <property type="term" value="C:plasma membrane"/>
    <property type="evidence" value="ECO:0007669"/>
    <property type="project" value="TreeGrafter"/>
</dbReference>
<evidence type="ECO:0000256" key="8">
    <source>
        <dbReference type="ARBA" id="ARBA00023315"/>
    </source>
</evidence>
<dbReference type="SUPFAM" id="SSF56235">
    <property type="entry name" value="N-terminal nucleophile aminohydrolases (Ntn hydrolases)"/>
    <property type="match status" value="1"/>
</dbReference>
<keyword evidence="15" id="KW-1185">Reference proteome</keyword>
<dbReference type="InterPro" id="IPR043137">
    <property type="entry name" value="GGT_ssub_C"/>
</dbReference>
<evidence type="ECO:0000256" key="1">
    <source>
        <dbReference type="ARBA" id="ARBA00001049"/>
    </source>
</evidence>
<dbReference type="Gene3D" id="1.10.246.130">
    <property type="match status" value="1"/>
</dbReference>
<keyword evidence="8 12" id="KW-0012">Acyltransferase</keyword>
<dbReference type="FunFam" id="3.60.20.40:FF:000008">
    <property type="entry name" value="Gamma-glutamyltranspeptidase (Eurofung)"/>
    <property type="match status" value="1"/>
</dbReference>
<evidence type="ECO:0000256" key="12">
    <source>
        <dbReference type="RuleBase" id="RU368068"/>
    </source>
</evidence>
<dbReference type="PRINTS" id="PR01210">
    <property type="entry name" value="GGTRANSPTASE"/>
</dbReference>
<evidence type="ECO:0000256" key="5">
    <source>
        <dbReference type="ARBA" id="ARBA00022679"/>
    </source>
</evidence>
<dbReference type="OrthoDB" id="1081007at2759"/>
<evidence type="ECO:0000256" key="11">
    <source>
        <dbReference type="PIRSR" id="PIRSR600101-2"/>
    </source>
</evidence>
<organism evidence="14 15">
    <name type="scientific">Trematosphaeria pertusa</name>
    <dbReference type="NCBI Taxonomy" id="390896"/>
    <lineage>
        <taxon>Eukaryota</taxon>
        <taxon>Fungi</taxon>
        <taxon>Dikarya</taxon>
        <taxon>Ascomycota</taxon>
        <taxon>Pezizomycotina</taxon>
        <taxon>Dothideomycetes</taxon>
        <taxon>Pleosporomycetidae</taxon>
        <taxon>Pleosporales</taxon>
        <taxon>Massarineae</taxon>
        <taxon>Trematosphaeriaceae</taxon>
        <taxon>Trematosphaeria</taxon>
    </lineage>
</organism>
<dbReference type="GO" id="GO:0006508">
    <property type="term" value="P:proteolysis"/>
    <property type="evidence" value="ECO:0007669"/>
    <property type="project" value="UniProtKB-KW"/>
</dbReference>